<comment type="caution">
    <text evidence="1">The sequence shown here is derived from an EMBL/GenBank/DDBJ whole genome shotgun (WGS) entry which is preliminary data.</text>
</comment>
<proteinExistence type="predicted"/>
<reference evidence="1 2" key="1">
    <citation type="submission" date="2022-10" db="EMBL/GenBank/DDBJ databases">
        <title>Pararhodobacter sp. nov., isolated from marine algae.</title>
        <authorList>
            <person name="Choi B.J."/>
            <person name="Kim J.M."/>
            <person name="Lee J.K."/>
            <person name="Choi D.G."/>
            <person name="Jeon C.O."/>
        </authorList>
    </citation>
    <scope>NUCLEOTIDE SEQUENCE [LARGE SCALE GENOMIC DNA]</scope>
    <source>
        <strain evidence="1 2">ZQ420</strain>
    </source>
</reference>
<organism evidence="1 2">
    <name type="scientific">Pararhodobacter zhoushanensis</name>
    <dbReference type="NCBI Taxonomy" id="2479545"/>
    <lineage>
        <taxon>Bacteria</taxon>
        <taxon>Pseudomonadati</taxon>
        <taxon>Pseudomonadota</taxon>
        <taxon>Alphaproteobacteria</taxon>
        <taxon>Rhodobacterales</taxon>
        <taxon>Paracoccaceae</taxon>
        <taxon>Pararhodobacter</taxon>
    </lineage>
</organism>
<dbReference type="Gene3D" id="3.40.50.300">
    <property type="entry name" value="P-loop containing nucleotide triphosphate hydrolases"/>
    <property type="match status" value="1"/>
</dbReference>
<sequence>MSTARELILHIGHYKTGTTALQIFLESNRVLLAQQGLNYAEAPVKFSKHSALAFSLLRAAGVTELMHDFRNKHSAQELWQELFTATRALPEGASMLVSSEEFIRLGAHPAATALLRAQIDTARDLRFRVVVYLRPPQEHLKSWYNQLVKMGVDVGSFDAAVRARMEAVHWDYALALKPWIEIFGPEAIVLRSFETSLRVGDGLFEDFLAGLGHGLPLAAVTGSRDPNPRMDDRLLGIRRALNRSGLSADMARQVIDRAQASLDAEAATDALTDAPGFDSIRQRAEAAIDALAALPGAEGLDTQALRAALPAPQDATERQLEQTVAVLSFELAQMRTIQLRQALRLNLLEKRLDKAEAAGTGAPAKPDDEA</sequence>
<name>A0ABT3GVF9_9RHOB</name>
<dbReference type="RefSeq" id="WP_264504614.1">
    <property type="nucleotide sequence ID" value="NZ_JAPDFL010000001.1"/>
</dbReference>
<dbReference type="Proteomes" id="UP001208938">
    <property type="component" value="Unassembled WGS sequence"/>
</dbReference>
<evidence type="ECO:0008006" key="3">
    <source>
        <dbReference type="Google" id="ProtNLM"/>
    </source>
</evidence>
<dbReference type="SUPFAM" id="SSF52540">
    <property type="entry name" value="P-loop containing nucleoside triphosphate hydrolases"/>
    <property type="match status" value="1"/>
</dbReference>
<evidence type="ECO:0000313" key="2">
    <source>
        <dbReference type="Proteomes" id="UP001208938"/>
    </source>
</evidence>
<dbReference type="EMBL" id="JAPDFL010000001">
    <property type="protein sequence ID" value="MCW1931505.1"/>
    <property type="molecule type" value="Genomic_DNA"/>
</dbReference>
<protein>
    <recommendedName>
        <fullName evidence="3">Sulfotransferase family protein</fullName>
    </recommendedName>
</protein>
<evidence type="ECO:0000313" key="1">
    <source>
        <dbReference type="EMBL" id="MCW1931505.1"/>
    </source>
</evidence>
<dbReference type="InterPro" id="IPR027417">
    <property type="entry name" value="P-loop_NTPase"/>
</dbReference>
<gene>
    <name evidence="1" type="ORF">OKW52_04325</name>
</gene>
<keyword evidence="2" id="KW-1185">Reference proteome</keyword>
<accession>A0ABT3GVF9</accession>